<keyword evidence="1" id="KW-0805">Transcription regulation</keyword>
<dbReference type="PROSITE" id="PS00356">
    <property type="entry name" value="HTH_LACI_1"/>
    <property type="match status" value="1"/>
</dbReference>
<dbReference type="InterPro" id="IPR000843">
    <property type="entry name" value="HTH_LacI"/>
</dbReference>
<evidence type="ECO:0000256" key="3">
    <source>
        <dbReference type="ARBA" id="ARBA00023163"/>
    </source>
</evidence>
<name>A0ABQ2RR24_9DEIO</name>
<evidence type="ECO:0000313" key="5">
    <source>
        <dbReference type="EMBL" id="GGR59128.1"/>
    </source>
</evidence>
<evidence type="ECO:0000313" key="6">
    <source>
        <dbReference type="Proteomes" id="UP000634308"/>
    </source>
</evidence>
<keyword evidence="6" id="KW-1185">Reference proteome</keyword>
<comment type="caution">
    <text evidence="5">The sequence shown here is derived from an EMBL/GenBank/DDBJ whole genome shotgun (WGS) entry which is preliminary data.</text>
</comment>
<dbReference type="InterPro" id="IPR046335">
    <property type="entry name" value="LacI/GalR-like_sensor"/>
</dbReference>
<dbReference type="Gene3D" id="1.10.260.40">
    <property type="entry name" value="lambda repressor-like DNA-binding domains"/>
    <property type="match status" value="1"/>
</dbReference>
<dbReference type="SMART" id="SM00354">
    <property type="entry name" value="HTH_LACI"/>
    <property type="match status" value="1"/>
</dbReference>
<accession>A0ABQ2RR24</accession>
<dbReference type="CDD" id="cd06267">
    <property type="entry name" value="PBP1_LacI_sugar_binding-like"/>
    <property type="match status" value="1"/>
</dbReference>
<protein>
    <submittedName>
        <fullName evidence="5">LacI family transcriptional regulator</fullName>
    </submittedName>
</protein>
<evidence type="ECO:0000256" key="2">
    <source>
        <dbReference type="ARBA" id="ARBA00023125"/>
    </source>
</evidence>
<dbReference type="CDD" id="cd01392">
    <property type="entry name" value="HTH_LacI"/>
    <property type="match status" value="1"/>
</dbReference>
<dbReference type="EMBL" id="BMQM01000012">
    <property type="protein sequence ID" value="GGR59128.1"/>
    <property type="molecule type" value="Genomic_DNA"/>
</dbReference>
<dbReference type="Pfam" id="PF00356">
    <property type="entry name" value="LacI"/>
    <property type="match status" value="1"/>
</dbReference>
<evidence type="ECO:0000256" key="1">
    <source>
        <dbReference type="ARBA" id="ARBA00023015"/>
    </source>
</evidence>
<gene>
    <name evidence="5" type="ORF">GCM10008959_21190</name>
</gene>
<dbReference type="PANTHER" id="PTHR30146">
    <property type="entry name" value="LACI-RELATED TRANSCRIPTIONAL REPRESSOR"/>
    <property type="match status" value="1"/>
</dbReference>
<dbReference type="SUPFAM" id="SSF53822">
    <property type="entry name" value="Periplasmic binding protein-like I"/>
    <property type="match status" value="1"/>
</dbReference>
<dbReference type="InterPro" id="IPR028082">
    <property type="entry name" value="Peripla_BP_I"/>
</dbReference>
<dbReference type="SUPFAM" id="SSF47413">
    <property type="entry name" value="lambda repressor-like DNA-binding domains"/>
    <property type="match status" value="1"/>
</dbReference>
<sequence length="368" mass="40199">MQLSTHPPAPRHSLALSAMVKPTREAHMPTIKDVAAHAGVSASTVHYALNGKRSISPEVRQRVLDAVQALNYSASAVAQRLREHRSYSLGLIAPELPASDAAMMEILTATAATASAADHTLGIYLNQAPDQILGLLRAQHVDGVILIETAHHDPRIEALRHAPHPFVLIGQTGDMTGLTTVDFDFEQAFYLAFDHLARLGHRHLGFIVPHGATDDDQPQRKENWYATLRGYRRARQEHDLHVELEPAVLNIEDGHRAALRLTARAPRVTGIVASGHTQVGVLRALYSQGRRVPDDCSVVGVTTAQIAEWTIPRLTSVDLPLREMSVTASELLLRKVGGEAVTEQVLFPAYLIDRESTAPPRTAQPEST</sequence>
<dbReference type="Pfam" id="PF13377">
    <property type="entry name" value="Peripla_BP_3"/>
    <property type="match status" value="1"/>
</dbReference>
<keyword evidence="3" id="KW-0804">Transcription</keyword>
<dbReference type="PANTHER" id="PTHR30146:SF153">
    <property type="entry name" value="LACTOSE OPERON REPRESSOR"/>
    <property type="match status" value="1"/>
</dbReference>
<dbReference type="InterPro" id="IPR010982">
    <property type="entry name" value="Lambda_DNA-bd_dom_sf"/>
</dbReference>
<keyword evidence="2" id="KW-0238">DNA-binding</keyword>
<proteinExistence type="predicted"/>
<organism evidence="5 6">
    <name type="scientific">Deinococcus seoulensis</name>
    <dbReference type="NCBI Taxonomy" id="1837379"/>
    <lineage>
        <taxon>Bacteria</taxon>
        <taxon>Thermotogati</taxon>
        <taxon>Deinococcota</taxon>
        <taxon>Deinococci</taxon>
        <taxon>Deinococcales</taxon>
        <taxon>Deinococcaceae</taxon>
        <taxon>Deinococcus</taxon>
    </lineage>
</organism>
<dbReference type="PROSITE" id="PS50932">
    <property type="entry name" value="HTH_LACI_2"/>
    <property type="match status" value="1"/>
</dbReference>
<dbReference type="Gene3D" id="3.40.50.2300">
    <property type="match status" value="2"/>
</dbReference>
<dbReference type="Proteomes" id="UP000634308">
    <property type="component" value="Unassembled WGS sequence"/>
</dbReference>
<evidence type="ECO:0000259" key="4">
    <source>
        <dbReference type="PROSITE" id="PS50932"/>
    </source>
</evidence>
<reference evidence="6" key="1">
    <citation type="journal article" date="2019" name="Int. J. Syst. Evol. Microbiol.">
        <title>The Global Catalogue of Microorganisms (GCM) 10K type strain sequencing project: providing services to taxonomists for standard genome sequencing and annotation.</title>
        <authorList>
            <consortium name="The Broad Institute Genomics Platform"/>
            <consortium name="The Broad Institute Genome Sequencing Center for Infectious Disease"/>
            <person name="Wu L."/>
            <person name="Ma J."/>
        </authorList>
    </citation>
    <scope>NUCLEOTIDE SEQUENCE [LARGE SCALE GENOMIC DNA]</scope>
    <source>
        <strain evidence="6">JCM 31404</strain>
    </source>
</reference>
<feature type="domain" description="HTH lacI-type" evidence="4">
    <location>
        <begin position="29"/>
        <end position="83"/>
    </location>
</feature>